<keyword evidence="1" id="KW-0732">Signal</keyword>
<evidence type="ECO:0008006" key="4">
    <source>
        <dbReference type="Google" id="ProtNLM"/>
    </source>
</evidence>
<dbReference type="RefSeq" id="WP_169923969.1">
    <property type="nucleotide sequence ID" value="NZ_AP014936.1"/>
</dbReference>
<name>A0A1B4V1W6_9GAMM</name>
<evidence type="ECO:0000313" key="2">
    <source>
        <dbReference type="EMBL" id="BAU47499.1"/>
    </source>
</evidence>
<dbReference type="Pfam" id="PF12276">
    <property type="entry name" value="DUF3617"/>
    <property type="match status" value="1"/>
</dbReference>
<dbReference type="Proteomes" id="UP000218899">
    <property type="component" value="Chromosome"/>
</dbReference>
<proteinExistence type="predicted"/>
<protein>
    <recommendedName>
        <fullName evidence="4">DUF3617 family protein</fullName>
    </recommendedName>
</protein>
<dbReference type="EMBL" id="AP014936">
    <property type="protein sequence ID" value="BAU47499.1"/>
    <property type="molecule type" value="Genomic_DNA"/>
</dbReference>
<dbReference type="AlphaFoldDB" id="A0A1B4V1W6"/>
<dbReference type="InterPro" id="IPR022061">
    <property type="entry name" value="DUF3617"/>
</dbReference>
<reference evidence="2 3" key="1">
    <citation type="submission" date="2015-08" db="EMBL/GenBank/DDBJ databases">
        <title>Complete genome sequence of Sulfurifustis variabilis.</title>
        <authorList>
            <person name="Miura A."/>
            <person name="Kojima H."/>
            <person name="Fukui M."/>
        </authorList>
    </citation>
    <scope>NUCLEOTIDE SEQUENCE [LARGE SCALE GENOMIC DNA]</scope>
    <source>
        <strain evidence="3">skN76</strain>
    </source>
</reference>
<keyword evidence="3" id="KW-1185">Reference proteome</keyword>
<feature type="chain" id="PRO_5008571127" description="DUF3617 family protein" evidence="1">
    <location>
        <begin position="20"/>
        <end position="140"/>
    </location>
</feature>
<feature type="signal peptide" evidence="1">
    <location>
        <begin position="1"/>
        <end position="19"/>
    </location>
</feature>
<evidence type="ECO:0000313" key="3">
    <source>
        <dbReference type="Proteomes" id="UP000218899"/>
    </source>
</evidence>
<sequence>MRRLFMLLAGVAAGGMAAAAPPAMKPGLWEITTSMEMPGMPRSMPPTKIKRCYRAEEVQDLRRTLPEQQKANCTTSDWKQSGNTVNWTVSCGGDTPMTMTGSMTYAGDRYSGVSRMRMSQGGQVMHMTQKYDARRIGDCP</sequence>
<organism evidence="2 3">
    <name type="scientific">Sulfurifustis variabilis</name>
    <dbReference type="NCBI Taxonomy" id="1675686"/>
    <lineage>
        <taxon>Bacteria</taxon>
        <taxon>Pseudomonadati</taxon>
        <taxon>Pseudomonadota</taxon>
        <taxon>Gammaproteobacteria</taxon>
        <taxon>Acidiferrobacterales</taxon>
        <taxon>Acidiferrobacteraceae</taxon>
        <taxon>Sulfurifustis</taxon>
    </lineage>
</organism>
<accession>A0A1B4V1W6</accession>
<dbReference type="KEGG" id="sva:SVA_0920"/>
<evidence type="ECO:0000256" key="1">
    <source>
        <dbReference type="SAM" id="SignalP"/>
    </source>
</evidence>
<gene>
    <name evidence="2" type="ORF">SVA_0920</name>
</gene>